<dbReference type="Pfam" id="PF00314">
    <property type="entry name" value="Thaumatin"/>
    <property type="match status" value="1"/>
</dbReference>
<keyword evidence="2" id="KW-0732">Signal</keyword>
<dbReference type="Gene3D" id="2.60.110.10">
    <property type="entry name" value="Thaumatin"/>
    <property type="match status" value="1"/>
</dbReference>
<evidence type="ECO:0000256" key="1">
    <source>
        <dbReference type="PIRSR" id="PIRSR002703-1"/>
    </source>
</evidence>
<sequence>MISRIAVILGVLTAICSAADVNVINNCNEQIDPGFFPAVDYDGGKTGGFVLAAHENATVELPSHWAGRIWPRTGCDNEGVCETGSCRGGINCTDPAPAGPTLAQFNIDAYHLDFFNPSTVDGFNVPVIIVPGPGCTTPPVGGTGLDEGNGCQNTTSCPTGVNYEVVFCT</sequence>
<accession>S8F7D8</accession>
<evidence type="ECO:0000313" key="3">
    <source>
        <dbReference type="EMBL" id="EPS97570.1"/>
    </source>
</evidence>
<dbReference type="InterPro" id="IPR001938">
    <property type="entry name" value="Thaumatin"/>
</dbReference>
<dbReference type="PIRSF" id="PIRSF002703">
    <property type="entry name" value="Thaumatin"/>
    <property type="match status" value="1"/>
</dbReference>
<dbReference type="HOGENOM" id="CLU_1570687_0_0_1"/>
<reference evidence="3 4" key="1">
    <citation type="journal article" date="2012" name="Science">
        <title>The Paleozoic origin of enzymatic lignin decomposition reconstructed from 31 fungal genomes.</title>
        <authorList>
            <person name="Floudas D."/>
            <person name="Binder M."/>
            <person name="Riley R."/>
            <person name="Barry K."/>
            <person name="Blanchette R.A."/>
            <person name="Henrissat B."/>
            <person name="Martinez A.T."/>
            <person name="Otillar R."/>
            <person name="Spatafora J.W."/>
            <person name="Yadav J.S."/>
            <person name="Aerts A."/>
            <person name="Benoit I."/>
            <person name="Boyd A."/>
            <person name="Carlson A."/>
            <person name="Copeland A."/>
            <person name="Coutinho P.M."/>
            <person name="de Vries R.P."/>
            <person name="Ferreira P."/>
            <person name="Findley K."/>
            <person name="Foster B."/>
            <person name="Gaskell J."/>
            <person name="Glotzer D."/>
            <person name="Gorecki P."/>
            <person name="Heitman J."/>
            <person name="Hesse C."/>
            <person name="Hori C."/>
            <person name="Igarashi K."/>
            <person name="Jurgens J.A."/>
            <person name="Kallen N."/>
            <person name="Kersten P."/>
            <person name="Kohler A."/>
            <person name="Kuees U."/>
            <person name="Kumar T.K.A."/>
            <person name="Kuo A."/>
            <person name="LaButti K."/>
            <person name="Larrondo L.F."/>
            <person name="Lindquist E."/>
            <person name="Ling A."/>
            <person name="Lombard V."/>
            <person name="Lucas S."/>
            <person name="Lundell T."/>
            <person name="Martin R."/>
            <person name="McLaughlin D.J."/>
            <person name="Morgenstern I."/>
            <person name="Morin E."/>
            <person name="Murat C."/>
            <person name="Nagy L.G."/>
            <person name="Nolan M."/>
            <person name="Ohm R.A."/>
            <person name="Patyshakuliyeva A."/>
            <person name="Rokas A."/>
            <person name="Ruiz-Duenas F.J."/>
            <person name="Sabat G."/>
            <person name="Salamov A."/>
            <person name="Samejima M."/>
            <person name="Schmutz J."/>
            <person name="Slot J.C."/>
            <person name="St John F."/>
            <person name="Stenlid J."/>
            <person name="Sun H."/>
            <person name="Sun S."/>
            <person name="Syed K."/>
            <person name="Tsang A."/>
            <person name="Wiebenga A."/>
            <person name="Young D."/>
            <person name="Pisabarro A."/>
            <person name="Eastwood D.C."/>
            <person name="Martin F."/>
            <person name="Cullen D."/>
            <person name="Grigoriev I.V."/>
            <person name="Hibbett D.S."/>
        </authorList>
    </citation>
    <scope>NUCLEOTIDE SEQUENCE</scope>
    <source>
        <strain evidence="4">FP-58527</strain>
    </source>
</reference>
<evidence type="ECO:0000313" key="4">
    <source>
        <dbReference type="Proteomes" id="UP000015241"/>
    </source>
</evidence>
<feature type="disulfide bond" evidence="1">
    <location>
        <begin position="86"/>
        <end position="92"/>
    </location>
</feature>
<keyword evidence="4" id="KW-1185">Reference proteome</keyword>
<protein>
    <submittedName>
        <fullName evidence="3">Osmotin thaumatin-like protein</fullName>
    </submittedName>
</protein>
<dbReference type="Proteomes" id="UP000015241">
    <property type="component" value="Unassembled WGS sequence"/>
</dbReference>
<evidence type="ECO:0000256" key="2">
    <source>
        <dbReference type="SAM" id="SignalP"/>
    </source>
</evidence>
<dbReference type="SUPFAM" id="SSF49870">
    <property type="entry name" value="Osmotin, thaumatin-like protein"/>
    <property type="match status" value="1"/>
</dbReference>
<dbReference type="InParanoid" id="S8F7D8"/>
<name>S8F7D8_FOMSC</name>
<dbReference type="AlphaFoldDB" id="S8F7D8"/>
<feature type="disulfide bond" evidence="1">
    <location>
        <begin position="75"/>
        <end position="81"/>
    </location>
</feature>
<gene>
    <name evidence="3" type="ORF">FOMPIDRAFT_125480</name>
</gene>
<dbReference type="SMART" id="SM00205">
    <property type="entry name" value="THN"/>
    <property type="match status" value="1"/>
</dbReference>
<keyword evidence="1" id="KW-1015">Disulfide bond</keyword>
<organism evidence="3 4">
    <name type="scientific">Fomitopsis schrenkii</name>
    <name type="common">Brown rot fungus</name>
    <dbReference type="NCBI Taxonomy" id="2126942"/>
    <lineage>
        <taxon>Eukaryota</taxon>
        <taxon>Fungi</taxon>
        <taxon>Dikarya</taxon>
        <taxon>Basidiomycota</taxon>
        <taxon>Agaricomycotina</taxon>
        <taxon>Agaricomycetes</taxon>
        <taxon>Polyporales</taxon>
        <taxon>Fomitopsis</taxon>
    </lineage>
</organism>
<feature type="chain" id="PRO_5004551157" evidence="2">
    <location>
        <begin position="19"/>
        <end position="169"/>
    </location>
</feature>
<dbReference type="EMBL" id="KE504175">
    <property type="protein sequence ID" value="EPS97570.1"/>
    <property type="molecule type" value="Genomic_DNA"/>
</dbReference>
<dbReference type="OrthoDB" id="430315at2759"/>
<proteinExistence type="predicted"/>
<dbReference type="InterPro" id="IPR037176">
    <property type="entry name" value="Osmotin/thaumatin-like_sf"/>
</dbReference>
<dbReference type="PROSITE" id="PS51367">
    <property type="entry name" value="THAUMATIN_2"/>
    <property type="match status" value="1"/>
</dbReference>
<dbReference type="PRINTS" id="PR00347">
    <property type="entry name" value="THAUMATIN"/>
</dbReference>
<dbReference type="eggNOG" id="ENOG502RCJ1">
    <property type="taxonomic scope" value="Eukaryota"/>
</dbReference>
<dbReference type="PANTHER" id="PTHR31048">
    <property type="entry name" value="OS03G0233200 PROTEIN"/>
    <property type="match status" value="1"/>
</dbReference>
<feature type="signal peptide" evidence="2">
    <location>
        <begin position="1"/>
        <end position="18"/>
    </location>
</feature>